<dbReference type="EMBL" id="JAVHNQ010000011">
    <property type="protein sequence ID" value="KAK6336267.1"/>
    <property type="molecule type" value="Genomic_DNA"/>
</dbReference>
<gene>
    <name evidence="3" type="ORF">TWF696_001828</name>
</gene>
<keyword evidence="2" id="KW-0472">Membrane</keyword>
<feature type="region of interest" description="Disordered" evidence="1">
    <location>
        <begin position="327"/>
        <end position="434"/>
    </location>
</feature>
<evidence type="ECO:0000313" key="4">
    <source>
        <dbReference type="Proteomes" id="UP001375240"/>
    </source>
</evidence>
<feature type="compositionally biased region" description="Basic residues" evidence="1">
    <location>
        <begin position="264"/>
        <end position="274"/>
    </location>
</feature>
<organism evidence="3 4">
    <name type="scientific">Orbilia brochopaga</name>
    <dbReference type="NCBI Taxonomy" id="3140254"/>
    <lineage>
        <taxon>Eukaryota</taxon>
        <taxon>Fungi</taxon>
        <taxon>Dikarya</taxon>
        <taxon>Ascomycota</taxon>
        <taxon>Pezizomycotina</taxon>
        <taxon>Orbiliomycetes</taxon>
        <taxon>Orbiliales</taxon>
        <taxon>Orbiliaceae</taxon>
        <taxon>Orbilia</taxon>
    </lineage>
</organism>
<name>A0AAV9U635_9PEZI</name>
<keyword evidence="2" id="KW-1133">Transmembrane helix</keyword>
<feature type="compositionally biased region" description="Basic and acidic residues" evidence="1">
    <location>
        <begin position="336"/>
        <end position="353"/>
    </location>
</feature>
<keyword evidence="4" id="KW-1185">Reference proteome</keyword>
<comment type="caution">
    <text evidence="3">The sequence shown here is derived from an EMBL/GenBank/DDBJ whole genome shotgun (WGS) entry which is preliminary data.</text>
</comment>
<dbReference type="AlphaFoldDB" id="A0AAV9U635"/>
<proteinExistence type="predicted"/>
<feature type="compositionally biased region" description="Polar residues" evidence="1">
    <location>
        <begin position="115"/>
        <end position="124"/>
    </location>
</feature>
<keyword evidence="2" id="KW-0812">Transmembrane</keyword>
<evidence type="ECO:0000256" key="1">
    <source>
        <dbReference type="SAM" id="MobiDB-lite"/>
    </source>
</evidence>
<dbReference type="Proteomes" id="UP001375240">
    <property type="component" value="Unassembled WGS sequence"/>
</dbReference>
<evidence type="ECO:0000313" key="3">
    <source>
        <dbReference type="EMBL" id="KAK6336267.1"/>
    </source>
</evidence>
<feature type="transmembrane region" description="Helical" evidence="2">
    <location>
        <begin position="13"/>
        <end position="33"/>
    </location>
</feature>
<evidence type="ECO:0000256" key="2">
    <source>
        <dbReference type="SAM" id="Phobius"/>
    </source>
</evidence>
<sequence>MSTFTGIPVGTKIIVSLSVASAIALMLVVYLVVRRQRFRGKWGPSEKVIEEVVIFDSKSELDLPRSKRLTISGPLKALELEEEYKRTASRLPPRGAARLHPAMLPIHVASTTNKRGGSVLTNVPTAPFIRPPEEPKPAKIYDRNKGAANISIVKTPGTQPGTTPIPTPAPTAAAKAAQAAAAIPINSPSIYSPIELPADDSPLAFKPLAEQLADISIALNTSLDSPIGSPPDEDSYVRAPRLYSPPSMAYGHPDLPYPPPPPRPKSKTQGRKRSVSMQDASQLMRIPSNASSKRKSMRRGDRSSTQSEWMDTLTVIDDGHDLSSQISAESMSDSELFPHETQSEPELDTRSEPGLDPQPAQASSSQHLLVPKPSTRRNRSPKQLPRNRTLLGGTMNSNTSWNNTAIAEQMASIKYSTKRTKSPQKDVDSDKSDW</sequence>
<feature type="region of interest" description="Disordered" evidence="1">
    <location>
        <begin position="221"/>
        <end position="309"/>
    </location>
</feature>
<accession>A0AAV9U635</accession>
<feature type="compositionally biased region" description="Basic and acidic residues" evidence="1">
    <location>
        <begin position="423"/>
        <end position="434"/>
    </location>
</feature>
<reference evidence="3 4" key="1">
    <citation type="submission" date="2019-10" db="EMBL/GenBank/DDBJ databases">
        <authorList>
            <person name="Palmer J.M."/>
        </authorList>
    </citation>
    <scope>NUCLEOTIDE SEQUENCE [LARGE SCALE GENOMIC DNA]</scope>
    <source>
        <strain evidence="3 4">TWF696</strain>
    </source>
</reference>
<protein>
    <submittedName>
        <fullName evidence="3">Uncharacterized protein</fullName>
    </submittedName>
</protein>
<feature type="region of interest" description="Disordered" evidence="1">
    <location>
        <begin position="115"/>
        <end position="139"/>
    </location>
</feature>
<feature type="compositionally biased region" description="Polar residues" evidence="1">
    <location>
        <begin position="394"/>
        <end position="406"/>
    </location>
</feature>